<sequence>MDEPPSKKSRADSDQNFSTPRFQLEKRTSDPLIQSNSYQMNQVISKLRGLIRPAPCECWKITATSKFNPKTIIYPSDTVYPNHLSEQSGKLYDKSMHEKR</sequence>
<proteinExistence type="predicted"/>
<evidence type="ECO:0000256" key="1">
    <source>
        <dbReference type="SAM" id="MobiDB-lite"/>
    </source>
</evidence>
<reference evidence="2" key="2">
    <citation type="submission" date="2022-06" db="UniProtKB">
        <authorList>
            <consortium name="EnsemblMetazoa"/>
        </authorList>
    </citation>
    <scope>IDENTIFICATION</scope>
    <source>
        <strain evidence="2">DF5081</strain>
    </source>
</reference>
<name>A0A8R1EU25_CAEJA</name>
<accession>A0A8R1EU25</accession>
<protein>
    <submittedName>
        <fullName evidence="2">Uncharacterized protein</fullName>
    </submittedName>
</protein>
<organism evidence="2 3">
    <name type="scientific">Caenorhabditis japonica</name>
    <dbReference type="NCBI Taxonomy" id="281687"/>
    <lineage>
        <taxon>Eukaryota</taxon>
        <taxon>Metazoa</taxon>
        <taxon>Ecdysozoa</taxon>
        <taxon>Nematoda</taxon>
        <taxon>Chromadorea</taxon>
        <taxon>Rhabditida</taxon>
        <taxon>Rhabditina</taxon>
        <taxon>Rhabditomorpha</taxon>
        <taxon>Rhabditoidea</taxon>
        <taxon>Rhabditidae</taxon>
        <taxon>Peloderinae</taxon>
        <taxon>Caenorhabditis</taxon>
    </lineage>
</organism>
<evidence type="ECO:0000313" key="2">
    <source>
        <dbReference type="EnsemblMetazoa" id="CJA42612.1"/>
    </source>
</evidence>
<reference evidence="3" key="1">
    <citation type="submission" date="2010-08" db="EMBL/GenBank/DDBJ databases">
        <authorList>
            <consortium name="Caenorhabditis japonica Sequencing Consortium"/>
            <person name="Wilson R.K."/>
        </authorList>
    </citation>
    <scope>NUCLEOTIDE SEQUENCE [LARGE SCALE GENOMIC DNA]</scope>
    <source>
        <strain evidence="3">DF5081</strain>
    </source>
</reference>
<keyword evidence="3" id="KW-1185">Reference proteome</keyword>
<dbReference type="AlphaFoldDB" id="A0A8R1EU25"/>
<feature type="region of interest" description="Disordered" evidence="1">
    <location>
        <begin position="1"/>
        <end position="33"/>
    </location>
</feature>
<dbReference type="Proteomes" id="UP000005237">
    <property type="component" value="Unassembled WGS sequence"/>
</dbReference>
<evidence type="ECO:0000313" key="3">
    <source>
        <dbReference type="Proteomes" id="UP000005237"/>
    </source>
</evidence>
<feature type="compositionally biased region" description="Basic and acidic residues" evidence="1">
    <location>
        <begin position="1"/>
        <end position="13"/>
    </location>
</feature>
<dbReference type="EnsemblMetazoa" id="CJA42612.1">
    <property type="protein sequence ID" value="CJA42612.1"/>
    <property type="gene ID" value="WBGene00218460"/>
</dbReference>